<dbReference type="PROSITE" id="PS50995">
    <property type="entry name" value="HTH_MARR_2"/>
    <property type="match status" value="1"/>
</dbReference>
<organism evidence="5 6">
    <name type="scientific">Stakelama marina</name>
    <dbReference type="NCBI Taxonomy" id="2826939"/>
    <lineage>
        <taxon>Bacteria</taxon>
        <taxon>Pseudomonadati</taxon>
        <taxon>Pseudomonadota</taxon>
        <taxon>Alphaproteobacteria</taxon>
        <taxon>Sphingomonadales</taxon>
        <taxon>Sphingomonadaceae</taxon>
        <taxon>Stakelama</taxon>
    </lineage>
</organism>
<dbReference type="InterPro" id="IPR036388">
    <property type="entry name" value="WH-like_DNA-bd_sf"/>
</dbReference>
<dbReference type="Proteomes" id="UP000676996">
    <property type="component" value="Unassembled WGS sequence"/>
</dbReference>
<evidence type="ECO:0000313" key="6">
    <source>
        <dbReference type="Proteomes" id="UP000676996"/>
    </source>
</evidence>
<reference evidence="5" key="1">
    <citation type="submission" date="2021-04" db="EMBL/GenBank/DDBJ databases">
        <title>Ouciella asimina sp. nov., isolated from the surface seawater in the hydrothermal field of Okinawa Trough.</title>
        <authorList>
            <person name="Shuang W."/>
        </authorList>
    </citation>
    <scope>NUCLEOTIDE SEQUENCE</scope>
    <source>
        <strain evidence="5">LXI357</strain>
    </source>
</reference>
<dbReference type="InterPro" id="IPR023187">
    <property type="entry name" value="Tscrpt_reg_MarR-type_CS"/>
</dbReference>
<dbReference type="Pfam" id="PF12802">
    <property type="entry name" value="MarR_2"/>
    <property type="match status" value="1"/>
</dbReference>
<comment type="caution">
    <text evidence="5">The sequence shown here is derived from an EMBL/GenBank/DDBJ whole genome shotgun (WGS) entry which is preliminary data.</text>
</comment>
<evidence type="ECO:0000256" key="2">
    <source>
        <dbReference type="ARBA" id="ARBA00023125"/>
    </source>
</evidence>
<dbReference type="RefSeq" id="WP_284053041.1">
    <property type="nucleotide sequence ID" value="NZ_JAGRQC010000001.1"/>
</dbReference>
<accession>A0A8T4I9T2</accession>
<dbReference type="SMART" id="SM00347">
    <property type="entry name" value="HTH_MARR"/>
    <property type="match status" value="1"/>
</dbReference>
<evidence type="ECO:0000313" key="5">
    <source>
        <dbReference type="EMBL" id="MBR0551778.1"/>
    </source>
</evidence>
<name>A0A8T4I9T2_9SPHN</name>
<proteinExistence type="predicted"/>
<dbReference type="PRINTS" id="PR00598">
    <property type="entry name" value="HTHMARR"/>
</dbReference>
<keyword evidence="6" id="KW-1185">Reference proteome</keyword>
<dbReference type="GO" id="GO:0006950">
    <property type="term" value="P:response to stress"/>
    <property type="evidence" value="ECO:0007669"/>
    <property type="project" value="TreeGrafter"/>
</dbReference>
<protein>
    <submittedName>
        <fullName evidence="5">MarR family transcriptional regulator</fullName>
    </submittedName>
</protein>
<gene>
    <name evidence="5" type="ORF">J7S20_04580</name>
</gene>
<dbReference type="EMBL" id="JAGRQC010000001">
    <property type="protein sequence ID" value="MBR0551778.1"/>
    <property type="molecule type" value="Genomic_DNA"/>
</dbReference>
<dbReference type="GO" id="GO:0003700">
    <property type="term" value="F:DNA-binding transcription factor activity"/>
    <property type="evidence" value="ECO:0007669"/>
    <property type="project" value="InterPro"/>
</dbReference>
<dbReference type="SUPFAM" id="SSF46785">
    <property type="entry name" value="Winged helix' DNA-binding domain"/>
    <property type="match status" value="1"/>
</dbReference>
<evidence type="ECO:0000256" key="1">
    <source>
        <dbReference type="ARBA" id="ARBA00023015"/>
    </source>
</evidence>
<dbReference type="Gene3D" id="1.10.10.10">
    <property type="entry name" value="Winged helix-like DNA-binding domain superfamily/Winged helix DNA-binding domain"/>
    <property type="match status" value="1"/>
</dbReference>
<dbReference type="InterPro" id="IPR000835">
    <property type="entry name" value="HTH_MarR-typ"/>
</dbReference>
<dbReference type="InterPro" id="IPR039422">
    <property type="entry name" value="MarR/SlyA-like"/>
</dbReference>
<feature type="domain" description="HTH marR-type" evidence="4">
    <location>
        <begin position="2"/>
        <end position="134"/>
    </location>
</feature>
<dbReference type="AlphaFoldDB" id="A0A8T4I9T2"/>
<keyword evidence="3" id="KW-0804">Transcription</keyword>
<dbReference type="PANTHER" id="PTHR33164">
    <property type="entry name" value="TRANSCRIPTIONAL REGULATOR, MARR FAMILY"/>
    <property type="match status" value="1"/>
</dbReference>
<keyword evidence="1" id="KW-0805">Transcription regulation</keyword>
<dbReference type="PROSITE" id="PS01117">
    <property type="entry name" value="HTH_MARR_1"/>
    <property type="match status" value="1"/>
</dbReference>
<sequence length="149" mass="16766">MTETLGFLISDVSRLLRRRFDERARTIGVTRPQWRALTVLARNEGAHQGTLAELLEVEPISLCRMIDRLEEAGLVERRRDPADRRAWRIYLTDKAKPVIAKLKVMGQELTEAALEGISDADRARLTASIQAIRANLNVTDDISEETANG</sequence>
<dbReference type="PANTHER" id="PTHR33164:SF64">
    <property type="entry name" value="TRANSCRIPTIONAL REGULATOR SLYA"/>
    <property type="match status" value="1"/>
</dbReference>
<evidence type="ECO:0000256" key="3">
    <source>
        <dbReference type="ARBA" id="ARBA00023163"/>
    </source>
</evidence>
<dbReference type="GO" id="GO:0003677">
    <property type="term" value="F:DNA binding"/>
    <property type="evidence" value="ECO:0007669"/>
    <property type="project" value="UniProtKB-KW"/>
</dbReference>
<evidence type="ECO:0000259" key="4">
    <source>
        <dbReference type="PROSITE" id="PS50995"/>
    </source>
</evidence>
<keyword evidence="2" id="KW-0238">DNA-binding</keyword>
<dbReference type="InterPro" id="IPR036390">
    <property type="entry name" value="WH_DNA-bd_sf"/>
</dbReference>